<name>A0ABY4B707_9BACT</name>
<dbReference type="Pfam" id="PF13715">
    <property type="entry name" value="CarbopepD_reg_2"/>
    <property type="match status" value="1"/>
</dbReference>
<dbReference type="SUPFAM" id="SSF49464">
    <property type="entry name" value="Carboxypeptidase regulatory domain-like"/>
    <property type="match status" value="1"/>
</dbReference>
<accession>A0ABY4B707</accession>
<proteinExistence type="predicted"/>
<dbReference type="InterPro" id="IPR008969">
    <property type="entry name" value="CarboxyPept-like_regulatory"/>
</dbReference>
<dbReference type="Proteomes" id="UP000831390">
    <property type="component" value="Chromosome"/>
</dbReference>
<evidence type="ECO:0000313" key="1">
    <source>
        <dbReference type="EMBL" id="UOE34082.1"/>
    </source>
</evidence>
<sequence>MPSQARAQTITGAVTSGATQQAVPFVNIGLPRRGLGTVSDEQGRYQMAYNPAYATDTVRISSLGFRTQLLPFAALLAAPAVRLVPEQVALSEVSVTAAGAYRRQHTLGLDKPNSHLKLYMMSNELGTEIGTLVHLARRPTLVQSLHVAVVKNEAGPLTFRLNLYRLDAKGAPTAEKLLAHDVFVTAPSAAGVLSVDLGPNRVVLDEDFLLALEWVKAPEGAPAADYTKRISFGGALKAGGMQLYMRPTSQAAWIKPKFTSNVPMLGLRPALALYATVKD</sequence>
<dbReference type="RefSeq" id="WP_243514771.1">
    <property type="nucleotide sequence ID" value="NZ_CP094534.1"/>
</dbReference>
<keyword evidence="2" id="KW-1185">Reference proteome</keyword>
<evidence type="ECO:0000313" key="2">
    <source>
        <dbReference type="Proteomes" id="UP000831390"/>
    </source>
</evidence>
<reference evidence="1 2" key="1">
    <citation type="submission" date="2022-03" db="EMBL/GenBank/DDBJ databases">
        <title>Hymenobactersp. isolated from the air.</title>
        <authorList>
            <person name="Won M."/>
            <person name="Kwon S.-W."/>
        </authorList>
    </citation>
    <scope>NUCLEOTIDE SEQUENCE [LARGE SCALE GENOMIC DNA]</scope>
    <source>
        <strain evidence="1 2">KACC 22596</strain>
    </source>
</reference>
<dbReference type="EMBL" id="CP094534">
    <property type="protein sequence ID" value="UOE34082.1"/>
    <property type="molecule type" value="Genomic_DNA"/>
</dbReference>
<protein>
    <submittedName>
        <fullName evidence="1">Carboxypeptidase-like regulatory domain-containing protein</fullName>
    </submittedName>
</protein>
<gene>
    <name evidence="1" type="ORF">MTP16_00170</name>
</gene>
<organism evidence="1 2">
    <name type="scientific">Hymenobacter monticola</name>
    <dbReference type="NCBI Taxonomy" id="1705399"/>
    <lineage>
        <taxon>Bacteria</taxon>
        <taxon>Pseudomonadati</taxon>
        <taxon>Bacteroidota</taxon>
        <taxon>Cytophagia</taxon>
        <taxon>Cytophagales</taxon>
        <taxon>Hymenobacteraceae</taxon>
        <taxon>Hymenobacter</taxon>
    </lineage>
</organism>